<feature type="transmembrane region" description="Helical" evidence="1">
    <location>
        <begin position="71"/>
        <end position="90"/>
    </location>
</feature>
<dbReference type="InterPro" id="IPR045864">
    <property type="entry name" value="aa-tRNA-synth_II/BPL/LPL"/>
</dbReference>
<name>A0ABR2N331_9ASPA</name>
<evidence type="ECO:0000313" key="3">
    <source>
        <dbReference type="Proteomes" id="UP001412067"/>
    </source>
</evidence>
<keyword evidence="1" id="KW-1133">Transmembrane helix</keyword>
<evidence type="ECO:0000313" key="2">
    <source>
        <dbReference type="EMBL" id="KAK8970234.1"/>
    </source>
</evidence>
<proteinExistence type="predicted"/>
<comment type="caution">
    <text evidence="2">The sequence shown here is derived from an EMBL/GenBank/DDBJ whole genome shotgun (WGS) entry which is preliminary data.</text>
</comment>
<dbReference type="Gene3D" id="3.30.930.10">
    <property type="entry name" value="Bira Bifunctional Protein, Domain 2"/>
    <property type="match status" value="1"/>
</dbReference>
<protein>
    <submittedName>
        <fullName evidence="2">Uncharacterized protein</fullName>
    </submittedName>
</protein>
<organism evidence="2 3">
    <name type="scientific">Platanthera guangdongensis</name>
    <dbReference type="NCBI Taxonomy" id="2320717"/>
    <lineage>
        <taxon>Eukaryota</taxon>
        <taxon>Viridiplantae</taxon>
        <taxon>Streptophyta</taxon>
        <taxon>Embryophyta</taxon>
        <taxon>Tracheophyta</taxon>
        <taxon>Spermatophyta</taxon>
        <taxon>Magnoliopsida</taxon>
        <taxon>Liliopsida</taxon>
        <taxon>Asparagales</taxon>
        <taxon>Orchidaceae</taxon>
        <taxon>Orchidoideae</taxon>
        <taxon>Orchideae</taxon>
        <taxon>Orchidinae</taxon>
        <taxon>Platanthera</taxon>
    </lineage>
</organism>
<keyword evidence="3" id="KW-1185">Reference proteome</keyword>
<sequence length="91" mass="10433">MTSENVKNIIRFFVLCGFDRLVVIFVASISIRDVIVFLKTSTARCALTHSIKSRPSSIEGCLVDIMIRSEIFFGIHTTEFVTCVCWYIYFL</sequence>
<gene>
    <name evidence="2" type="ORF">KSP40_PGU012649</name>
</gene>
<dbReference type="EMBL" id="JBBWWR010000002">
    <property type="protein sequence ID" value="KAK8970234.1"/>
    <property type="molecule type" value="Genomic_DNA"/>
</dbReference>
<keyword evidence="1" id="KW-0812">Transmembrane</keyword>
<feature type="transmembrane region" description="Helical" evidence="1">
    <location>
        <begin position="12"/>
        <end position="31"/>
    </location>
</feature>
<accession>A0ABR2N331</accession>
<dbReference type="Proteomes" id="UP001412067">
    <property type="component" value="Unassembled WGS sequence"/>
</dbReference>
<evidence type="ECO:0000256" key="1">
    <source>
        <dbReference type="SAM" id="Phobius"/>
    </source>
</evidence>
<reference evidence="2 3" key="1">
    <citation type="journal article" date="2022" name="Nat. Plants">
        <title>Genomes of leafy and leafless Platanthera orchids illuminate the evolution of mycoheterotrophy.</title>
        <authorList>
            <person name="Li M.H."/>
            <person name="Liu K.W."/>
            <person name="Li Z."/>
            <person name="Lu H.C."/>
            <person name="Ye Q.L."/>
            <person name="Zhang D."/>
            <person name="Wang J.Y."/>
            <person name="Li Y.F."/>
            <person name="Zhong Z.M."/>
            <person name="Liu X."/>
            <person name="Yu X."/>
            <person name="Liu D.K."/>
            <person name="Tu X.D."/>
            <person name="Liu B."/>
            <person name="Hao Y."/>
            <person name="Liao X.Y."/>
            <person name="Jiang Y.T."/>
            <person name="Sun W.H."/>
            <person name="Chen J."/>
            <person name="Chen Y.Q."/>
            <person name="Ai Y."/>
            <person name="Zhai J.W."/>
            <person name="Wu S.S."/>
            <person name="Zhou Z."/>
            <person name="Hsiao Y.Y."/>
            <person name="Wu W.L."/>
            <person name="Chen Y.Y."/>
            <person name="Lin Y.F."/>
            <person name="Hsu J.L."/>
            <person name="Li C.Y."/>
            <person name="Wang Z.W."/>
            <person name="Zhao X."/>
            <person name="Zhong W.Y."/>
            <person name="Ma X.K."/>
            <person name="Ma L."/>
            <person name="Huang J."/>
            <person name="Chen G.Z."/>
            <person name="Huang M.Z."/>
            <person name="Huang L."/>
            <person name="Peng D.H."/>
            <person name="Luo Y.B."/>
            <person name="Zou S.Q."/>
            <person name="Chen S.P."/>
            <person name="Lan S."/>
            <person name="Tsai W.C."/>
            <person name="Van de Peer Y."/>
            <person name="Liu Z.J."/>
        </authorList>
    </citation>
    <scope>NUCLEOTIDE SEQUENCE [LARGE SCALE GENOMIC DNA]</scope>
    <source>
        <strain evidence="2">Lor288</strain>
    </source>
</reference>
<keyword evidence="1" id="KW-0472">Membrane</keyword>